<accession>A0ABY4MZW3</accession>
<name>A0ABY4MZW3_9MICO</name>
<reference evidence="1" key="1">
    <citation type="submission" date="2022-05" db="EMBL/GenBank/DDBJ databases">
        <title>Complete genome sequence of toluene-degrading Gulosibacter sediminis strain ACHW.36C.</title>
        <authorList>
            <person name="Wai A.C."/>
            <person name="Lai G.K."/>
            <person name="Griffin S.D."/>
            <person name="Leung F.C."/>
        </authorList>
    </citation>
    <scope>NUCLEOTIDE SEQUENCE [LARGE SCALE GENOMIC DNA]</scope>
    <source>
        <strain evidence="1">ACHW.36C</strain>
    </source>
</reference>
<dbReference type="InterPro" id="IPR003462">
    <property type="entry name" value="ODC_Mu_crystall"/>
</dbReference>
<dbReference type="EMBL" id="CP097160">
    <property type="protein sequence ID" value="UQN15220.1"/>
    <property type="molecule type" value="Genomic_DNA"/>
</dbReference>
<dbReference type="InterPro" id="IPR036291">
    <property type="entry name" value="NAD(P)-bd_dom_sf"/>
</dbReference>
<dbReference type="Gene3D" id="3.30.1780.10">
    <property type="entry name" value="ornithine cyclodeaminase, domain 1"/>
    <property type="match status" value="1"/>
</dbReference>
<organism evidence="1">
    <name type="scientific">Gulosibacter sediminis</name>
    <dbReference type="NCBI Taxonomy" id="1729695"/>
    <lineage>
        <taxon>Bacteria</taxon>
        <taxon>Bacillati</taxon>
        <taxon>Actinomycetota</taxon>
        <taxon>Actinomycetes</taxon>
        <taxon>Micrococcales</taxon>
        <taxon>Microbacteriaceae</taxon>
        <taxon>Gulosibacter</taxon>
    </lineage>
</organism>
<dbReference type="SUPFAM" id="SSF51735">
    <property type="entry name" value="NAD(P)-binding Rossmann-fold domains"/>
    <property type="match status" value="1"/>
</dbReference>
<dbReference type="InterPro" id="IPR023401">
    <property type="entry name" value="ODC_N"/>
</dbReference>
<evidence type="ECO:0000313" key="1">
    <source>
        <dbReference type="EMBL" id="UQN15220.1"/>
    </source>
</evidence>
<dbReference type="PANTHER" id="PTHR13812:SF19">
    <property type="entry name" value="KETIMINE REDUCTASE MU-CRYSTALLIN"/>
    <property type="match status" value="1"/>
</dbReference>
<proteinExistence type="predicted"/>
<dbReference type="Pfam" id="PF02423">
    <property type="entry name" value="OCD_Mu_crystall"/>
    <property type="match status" value="1"/>
</dbReference>
<gene>
    <name evidence="1" type="ORF">M3M28_01745</name>
</gene>
<dbReference type="PANTHER" id="PTHR13812">
    <property type="entry name" value="KETIMINE REDUCTASE MU-CRYSTALLIN"/>
    <property type="match status" value="1"/>
</dbReference>
<dbReference type="PIRSF" id="PIRSF001439">
    <property type="entry name" value="CryM"/>
    <property type="match status" value="1"/>
</dbReference>
<sequence length="324" mass="33797">MVRFLTEADIDGLIDQRDALEAVTDALRDQGRGDSGNAPRTRAKLGPLVLNVLGGSVASANAIGAKVYVTGNGAAKFWGLLFDDEGTLTTLYEADRLGQLRTGAASGISARELAPGGADTVAIVGTGYQAQTQAEAVLLALGATKLHVYGRNAERADAFAALLAERTGVTASRFDTIDEAIADAQVVITMTSAYDPVILRRHMWPGKHYIFAGSNNAANAEVEPEAMREIDLLVTDDVVAAQREGGTLIRAAEAGAIDWADVRELGELLALGEVRGDADAITAFVSQGAGSWDTALAAVAATRAAERGVGIELPIDGAPARDRR</sequence>
<evidence type="ECO:0008006" key="2">
    <source>
        <dbReference type="Google" id="ProtNLM"/>
    </source>
</evidence>
<dbReference type="Gene3D" id="3.40.50.720">
    <property type="entry name" value="NAD(P)-binding Rossmann-like Domain"/>
    <property type="match status" value="1"/>
</dbReference>
<protein>
    <recommendedName>
        <fullName evidence="2">Ornithine cyclodeaminase</fullName>
    </recommendedName>
</protein>